<keyword evidence="2" id="KW-1185">Reference proteome</keyword>
<organism evidence="1 2">
    <name type="scientific">Bradyrhizobium macuxiense</name>
    <dbReference type="NCBI Taxonomy" id="1755647"/>
    <lineage>
        <taxon>Bacteria</taxon>
        <taxon>Pseudomonadati</taxon>
        <taxon>Pseudomonadota</taxon>
        <taxon>Alphaproteobacteria</taxon>
        <taxon>Hyphomicrobiales</taxon>
        <taxon>Nitrobacteraceae</taxon>
        <taxon>Bradyrhizobium</taxon>
    </lineage>
</organism>
<dbReference type="AlphaFoldDB" id="A0A125QAJ0"/>
<dbReference type="EMBL" id="LNCU01000014">
    <property type="protein sequence ID" value="KWV60666.1"/>
    <property type="molecule type" value="Genomic_DNA"/>
</dbReference>
<dbReference type="Proteomes" id="UP000057737">
    <property type="component" value="Unassembled WGS sequence"/>
</dbReference>
<proteinExistence type="predicted"/>
<comment type="caution">
    <text evidence="1">The sequence shown here is derived from an EMBL/GenBank/DDBJ whole genome shotgun (WGS) entry which is preliminary data.</text>
</comment>
<evidence type="ECO:0000313" key="2">
    <source>
        <dbReference type="Proteomes" id="UP000057737"/>
    </source>
</evidence>
<gene>
    <name evidence="1" type="ORF">AS156_28450</name>
</gene>
<reference evidence="1 2" key="1">
    <citation type="submission" date="2015-11" db="EMBL/GenBank/DDBJ databases">
        <title>Draft Genome Sequence of the Strain BR 10303 (Bradyrhizobium sp.) isolated from nodules of Centrolobium paraense.</title>
        <authorList>
            <person name="Zelli J.E."/>
            <person name="Simoes-Araujo J.L."/>
            <person name="Barauna A.C."/>
            <person name="Silva K."/>
        </authorList>
    </citation>
    <scope>NUCLEOTIDE SEQUENCE [LARGE SCALE GENOMIC DNA]</scope>
    <source>
        <strain evidence="1 2">BR 10303</strain>
    </source>
</reference>
<evidence type="ECO:0000313" key="1">
    <source>
        <dbReference type="EMBL" id="KWV60666.1"/>
    </source>
</evidence>
<name>A0A125QAJ0_9BRAD</name>
<accession>A0A125QAJ0</accession>
<dbReference type="OrthoDB" id="127805at2"/>
<sequence length="234" mass="26512">MDPKAQLQLVWLLDHFRFRPQAATKLRLCLVDAEMIGLRPGALDEWQPPVVDVTETEFAIASAAWRAYRAKTPEGFFDLLGRDLSALPSLKPAMIDLLAELPSPSTGLGATEMRMLEMVARGYSLTNALFYLESLRQTRIFNENEHGYLLDGLAHGPRPAVAGLDDELRSLDRDKPGPRLRAYQRSELSLTKFGQKVIAHKEDFSQHNPINRWWGGTHLTNDNLWRWAPTLIKP</sequence>
<protein>
    <submittedName>
        <fullName evidence="1">Uncharacterized protein</fullName>
    </submittedName>
</protein>